<dbReference type="InterPro" id="IPR036188">
    <property type="entry name" value="FAD/NAD-bd_sf"/>
</dbReference>
<dbReference type="Gene3D" id="3.50.50.60">
    <property type="entry name" value="FAD/NAD(P)-binding domain"/>
    <property type="match status" value="1"/>
</dbReference>
<dbReference type="STRING" id="1149755.A0A2J6RRA6"/>
<evidence type="ECO:0000256" key="2">
    <source>
        <dbReference type="ARBA" id="ARBA00022630"/>
    </source>
</evidence>
<keyword evidence="2" id="KW-0285">Flavoprotein</keyword>
<dbReference type="Proteomes" id="UP000235786">
    <property type="component" value="Unassembled WGS sequence"/>
</dbReference>
<reference evidence="6 7" key="1">
    <citation type="submission" date="2016-04" db="EMBL/GenBank/DDBJ databases">
        <title>A degradative enzymes factory behind the ericoid mycorrhizal symbiosis.</title>
        <authorList>
            <consortium name="DOE Joint Genome Institute"/>
            <person name="Martino E."/>
            <person name="Morin E."/>
            <person name="Grelet G."/>
            <person name="Kuo A."/>
            <person name="Kohler A."/>
            <person name="Daghino S."/>
            <person name="Barry K."/>
            <person name="Choi C."/>
            <person name="Cichocki N."/>
            <person name="Clum A."/>
            <person name="Copeland A."/>
            <person name="Hainaut M."/>
            <person name="Haridas S."/>
            <person name="Labutti K."/>
            <person name="Lindquist E."/>
            <person name="Lipzen A."/>
            <person name="Khouja H.-R."/>
            <person name="Murat C."/>
            <person name="Ohm R."/>
            <person name="Olson A."/>
            <person name="Spatafora J."/>
            <person name="Veneault-Fourrey C."/>
            <person name="Henrissat B."/>
            <person name="Grigoriev I."/>
            <person name="Martin F."/>
            <person name="Perotto S."/>
        </authorList>
    </citation>
    <scope>NUCLEOTIDE SEQUENCE [LARGE SCALE GENOMIC DNA]</scope>
    <source>
        <strain evidence="6 7">F</strain>
    </source>
</reference>
<dbReference type="OrthoDB" id="47494at2759"/>
<dbReference type="GO" id="GO:0004497">
    <property type="term" value="F:monooxygenase activity"/>
    <property type="evidence" value="ECO:0007669"/>
    <property type="project" value="UniProtKB-KW"/>
</dbReference>
<name>A0A2J6RRA6_HYAVF</name>
<comment type="cofactor">
    <cofactor evidence="1">
        <name>FAD</name>
        <dbReference type="ChEBI" id="CHEBI:57692"/>
    </cofactor>
</comment>
<sequence>MVARDTDTFGLYNGKTGELLKALPTGGMRRFSRRKLRALISEGVDMKYGKTLSSISYNDSGSGVSAHFADGTSVSGDVLIGTDGPRSKVRELVVGKERSEARPAGVVAAIVRSKYTAEQALELRQHASLMTIAYHPHGTYTAIFGHDFHSPDPENWEFVTMHSSMLPTFEGSDADADKLKLLKNRAAEYVGIWKNAIEWIPDGTSLSFNHFVYWKTIEFDNKRGRATLAGDAAYPMTP</sequence>
<keyword evidence="3" id="KW-0274">FAD</keyword>
<evidence type="ECO:0000256" key="5">
    <source>
        <dbReference type="ARBA" id="ARBA00023033"/>
    </source>
</evidence>
<dbReference type="PANTHER" id="PTHR47178:SF3">
    <property type="entry name" value="FAD-BINDING DOMAIN-CONTAINING PROTEIN"/>
    <property type="match status" value="1"/>
</dbReference>
<evidence type="ECO:0000313" key="6">
    <source>
        <dbReference type="EMBL" id="PMD41049.1"/>
    </source>
</evidence>
<accession>A0A2J6RRA6</accession>
<keyword evidence="5" id="KW-0503">Monooxygenase</keyword>
<dbReference type="SUPFAM" id="SSF51905">
    <property type="entry name" value="FAD/NAD(P)-binding domain"/>
    <property type="match status" value="1"/>
</dbReference>
<evidence type="ECO:0000256" key="1">
    <source>
        <dbReference type="ARBA" id="ARBA00001974"/>
    </source>
</evidence>
<evidence type="ECO:0000256" key="4">
    <source>
        <dbReference type="ARBA" id="ARBA00023002"/>
    </source>
</evidence>
<dbReference type="AlphaFoldDB" id="A0A2J6RRA6"/>
<keyword evidence="4" id="KW-0560">Oxidoreductase</keyword>
<dbReference type="PANTHER" id="PTHR47178">
    <property type="entry name" value="MONOOXYGENASE, FAD-BINDING"/>
    <property type="match status" value="1"/>
</dbReference>
<proteinExistence type="predicted"/>
<organism evidence="6 7">
    <name type="scientific">Hyaloscypha variabilis (strain UAMH 11265 / GT02V1 / F)</name>
    <name type="common">Meliniomyces variabilis</name>
    <dbReference type="NCBI Taxonomy" id="1149755"/>
    <lineage>
        <taxon>Eukaryota</taxon>
        <taxon>Fungi</taxon>
        <taxon>Dikarya</taxon>
        <taxon>Ascomycota</taxon>
        <taxon>Pezizomycotina</taxon>
        <taxon>Leotiomycetes</taxon>
        <taxon>Helotiales</taxon>
        <taxon>Hyaloscyphaceae</taxon>
        <taxon>Hyaloscypha</taxon>
        <taxon>Hyaloscypha variabilis</taxon>
    </lineage>
</organism>
<protein>
    <recommendedName>
        <fullName evidence="8">FAD/NAD(P)-binding domain-containing protein</fullName>
    </recommendedName>
</protein>
<dbReference type="PRINTS" id="PR00420">
    <property type="entry name" value="RNGMNOXGNASE"/>
</dbReference>
<evidence type="ECO:0008006" key="8">
    <source>
        <dbReference type="Google" id="ProtNLM"/>
    </source>
</evidence>
<evidence type="ECO:0000256" key="3">
    <source>
        <dbReference type="ARBA" id="ARBA00022827"/>
    </source>
</evidence>
<keyword evidence="7" id="KW-1185">Reference proteome</keyword>
<dbReference type="EMBL" id="KZ613945">
    <property type="protein sequence ID" value="PMD41049.1"/>
    <property type="molecule type" value="Genomic_DNA"/>
</dbReference>
<gene>
    <name evidence="6" type="ORF">L207DRAFT_348528</name>
</gene>
<evidence type="ECO:0000313" key="7">
    <source>
        <dbReference type="Proteomes" id="UP000235786"/>
    </source>
</evidence>